<dbReference type="EMBL" id="CADCXU010012658">
    <property type="protein sequence ID" value="CAB0002576.1"/>
    <property type="molecule type" value="Genomic_DNA"/>
</dbReference>
<dbReference type="Gene3D" id="2.40.50.140">
    <property type="entry name" value="Nucleic acid-binding proteins"/>
    <property type="match status" value="1"/>
</dbReference>
<dbReference type="InterPro" id="IPR039294">
    <property type="entry name" value="EIF1AD"/>
</dbReference>
<dbReference type="InterPro" id="IPR001253">
    <property type="entry name" value="TIF_eIF-1A"/>
</dbReference>
<dbReference type="GO" id="GO:0003743">
    <property type="term" value="F:translation initiation factor activity"/>
    <property type="evidence" value="ECO:0007669"/>
    <property type="project" value="UniProtKB-UniRule"/>
</dbReference>
<feature type="compositionally biased region" description="Polar residues" evidence="6">
    <location>
        <begin position="111"/>
        <end position="121"/>
    </location>
</feature>
<keyword evidence="9" id="KW-1185">Reference proteome</keyword>
<protein>
    <recommendedName>
        <fullName evidence="2">Probable RNA-binding protein EIF1AD</fullName>
    </recommendedName>
    <alternativeName>
        <fullName evidence="4">Eukaryotic translation initiation factor 1A domain-containing protein</fullName>
    </alternativeName>
</protein>
<dbReference type="Pfam" id="PF01176">
    <property type="entry name" value="eIF-1a"/>
    <property type="match status" value="1"/>
</dbReference>
<dbReference type="InterPro" id="IPR012340">
    <property type="entry name" value="NA-bd_OB-fold"/>
</dbReference>
<dbReference type="PROSITE" id="PS50832">
    <property type="entry name" value="S1_IF1_TYPE"/>
    <property type="match status" value="1"/>
</dbReference>
<dbReference type="PANTHER" id="PTHR21641:SF0">
    <property type="entry name" value="RNA-BINDING PROTEIN EIF1AD-RELATED"/>
    <property type="match status" value="1"/>
</dbReference>
<dbReference type="GO" id="GO:0005634">
    <property type="term" value="C:nucleus"/>
    <property type="evidence" value="ECO:0007669"/>
    <property type="project" value="TreeGrafter"/>
</dbReference>
<evidence type="ECO:0000256" key="1">
    <source>
        <dbReference type="ARBA" id="ARBA00007340"/>
    </source>
</evidence>
<dbReference type="InterPro" id="IPR006196">
    <property type="entry name" value="RNA-binding_domain_S1_IF1"/>
</dbReference>
<evidence type="ECO:0000256" key="2">
    <source>
        <dbReference type="ARBA" id="ARBA00020989"/>
    </source>
</evidence>
<comment type="similarity">
    <text evidence="1">Belongs to the EIF1AD family.</text>
</comment>
<evidence type="ECO:0000256" key="6">
    <source>
        <dbReference type="SAM" id="MobiDB-lite"/>
    </source>
</evidence>
<keyword evidence="5" id="KW-0396">Initiation factor</keyword>
<dbReference type="Proteomes" id="UP000479000">
    <property type="component" value="Unassembled WGS sequence"/>
</dbReference>
<name>A0A6H5GGI2_9HEMI</name>
<dbReference type="GO" id="GO:0003723">
    <property type="term" value="F:RNA binding"/>
    <property type="evidence" value="ECO:0007669"/>
    <property type="project" value="UniProtKB-KW"/>
</dbReference>
<feature type="region of interest" description="Disordered" evidence="6">
    <location>
        <begin position="109"/>
        <end position="136"/>
    </location>
</feature>
<gene>
    <name evidence="8" type="ORF">NTEN_LOCUS8363</name>
</gene>
<dbReference type="OrthoDB" id="1738325at2759"/>
<dbReference type="SMART" id="SM00652">
    <property type="entry name" value="eIF1a"/>
    <property type="match status" value="1"/>
</dbReference>
<accession>A0A6H5GGI2</accession>
<evidence type="ECO:0000256" key="4">
    <source>
        <dbReference type="ARBA" id="ARBA00031998"/>
    </source>
</evidence>
<organism evidence="8 9">
    <name type="scientific">Nesidiocoris tenuis</name>
    <dbReference type="NCBI Taxonomy" id="355587"/>
    <lineage>
        <taxon>Eukaryota</taxon>
        <taxon>Metazoa</taxon>
        <taxon>Ecdysozoa</taxon>
        <taxon>Arthropoda</taxon>
        <taxon>Hexapoda</taxon>
        <taxon>Insecta</taxon>
        <taxon>Pterygota</taxon>
        <taxon>Neoptera</taxon>
        <taxon>Paraneoptera</taxon>
        <taxon>Hemiptera</taxon>
        <taxon>Heteroptera</taxon>
        <taxon>Panheteroptera</taxon>
        <taxon>Cimicomorpha</taxon>
        <taxon>Miridae</taxon>
        <taxon>Dicyphina</taxon>
        <taxon>Nesidiocoris</taxon>
    </lineage>
</organism>
<evidence type="ECO:0000256" key="3">
    <source>
        <dbReference type="ARBA" id="ARBA00022884"/>
    </source>
</evidence>
<dbReference type="AlphaFoldDB" id="A0A6H5GGI2"/>
<keyword evidence="3" id="KW-0694">RNA-binding</keyword>
<feature type="domain" description="S1-like" evidence="7">
    <location>
        <begin position="5"/>
        <end position="90"/>
    </location>
</feature>
<reference evidence="8 9" key="1">
    <citation type="submission" date="2020-02" db="EMBL/GenBank/DDBJ databases">
        <authorList>
            <person name="Ferguson B K."/>
        </authorList>
    </citation>
    <scope>NUCLEOTIDE SEQUENCE [LARGE SCALE GENOMIC DNA]</scope>
</reference>
<evidence type="ECO:0000313" key="8">
    <source>
        <dbReference type="EMBL" id="CAB0002576.1"/>
    </source>
</evidence>
<dbReference type="SUPFAM" id="SSF50249">
    <property type="entry name" value="Nucleic acid-binding proteins"/>
    <property type="match status" value="1"/>
</dbReference>
<evidence type="ECO:0000259" key="7">
    <source>
        <dbReference type="PROSITE" id="PS50832"/>
    </source>
</evidence>
<proteinExistence type="inferred from homology"/>
<dbReference type="PANTHER" id="PTHR21641">
    <property type="entry name" value="TRANSLATION INITIATION FACTOR-RELATED"/>
    <property type="match status" value="1"/>
</dbReference>
<sequence length="136" mass="15276">MSKITKRKHTIREATSTEHCVPAENQMVVKLLEGRGNNLHCVESADGAKFLVSMPTKFRKNIWIKRGDFLLIDTLPDNGKVRGEIATIIDSKFVKFLKNSDCWPKAFDNENVLSDSPNNRPTFEESSDSSDSSESS</sequence>
<keyword evidence="5" id="KW-0648">Protein biosynthesis</keyword>
<evidence type="ECO:0000256" key="5">
    <source>
        <dbReference type="PROSITE-ProRule" id="PRU00181"/>
    </source>
</evidence>
<evidence type="ECO:0000313" key="9">
    <source>
        <dbReference type="Proteomes" id="UP000479000"/>
    </source>
</evidence>